<dbReference type="Pfam" id="PF07920">
    <property type="entry name" value="DUF1684"/>
    <property type="match status" value="1"/>
</dbReference>
<evidence type="ECO:0000313" key="2">
    <source>
        <dbReference type="Proteomes" id="UP000199494"/>
    </source>
</evidence>
<proteinExistence type="predicted"/>
<dbReference type="InterPro" id="IPR012467">
    <property type="entry name" value="DUF1684"/>
</dbReference>
<evidence type="ECO:0000313" key="1">
    <source>
        <dbReference type="EMBL" id="SDC28695.1"/>
    </source>
</evidence>
<dbReference type="STRING" id="530584.SAMN05421630_1011143"/>
<name>A0A1G6KDQ1_9PSEU</name>
<dbReference type="PANTHER" id="PTHR41913">
    <property type="entry name" value="DUF1684 DOMAIN-CONTAINING PROTEIN"/>
    <property type="match status" value="1"/>
</dbReference>
<protein>
    <submittedName>
        <fullName evidence="1">Uncharacterized protein</fullName>
    </submittedName>
</protein>
<dbReference type="Proteomes" id="UP000199494">
    <property type="component" value="Unassembled WGS sequence"/>
</dbReference>
<sequence>MISGRVKSEPMATTAHDTRRPGTASATSLAEWTSWHAERERELALPYGWLSLAGLHWLDDQARTFPGVPGAWSAGNGAARVTAAEDEELVVDERVLDGTTRLSIHESGSALFATFGDVRLELLRRDGRFGIRVRDPRTKARENFSGVPSFAFDPAWAIPATFELYSPPHVIMGTTAQPGLRNRLEVVGELRFGYSGSEYSLAATAGKGSDLTVYFGDATNGGTTGSWRTLSVPRPRSGKAVLDFNRALNPPSAFTAYGTCPCPPPGNVLPFAVLAGERAPAW</sequence>
<gene>
    <name evidence="1" type="ORF">SAMN05421630_1011143</name>
</gene>
<dbReference type="EMBL" id="FMZE01000001">
    <property type="protein sequence ID" value="SDC28695.1"/>
    <property type="molecule type" value="Genomic_DNA"/>
</dbReference>
<dbReference type="AlphaFoldDB" id="A0A1G6KDQ1"/>
<accession>A0A1G6KDQ1</accession>
<keyword evidence="2" id="KW-1185">Reference proteome</keyword>
<dbReference type="PANTHER" id="PTHR41913:SF1">
    <property type="entry name" value="DUF1684 DOMAIN-CONTAINING PROTEIN"/>
    <property type="match status" value="1"/>
</dbReference>
<organism evidence="1 2">
    <name type="scientific">Prauserella marina</name>
    <dbReference type="NCBI Taxonomy" id="530584"/>
    <lineage>
        <taxon>Bacteria</taxon>
        <taxon>Bacillati</taxon>
        <taxon>Actinomycetota</taxon>
        <taxon>Actinomycetes</taxon>
        <taxon>Pseudonocardiales</taxon>
        <taxon>Pseudonocardiaceae</taxon>
        <taxon>Prauserella</taxon>
    </lineage>
</organism>
<reference evidence="1 2" key="1">
    <citation type="submission" date="2016-10" db="EMBL/GenBank/DDBJ databases">
        <authorList>
            <person name="de Groot N.N."/>
        </authorList>
    </citation>
    <scope>NUCLEOTIDE SEQUENCE [LARGE SCALE GENOMIC DNA]</scope>
    <source>
        <strain evidence="1 2">CGMCC 4.5506</strain>
    </source>
</reference>